<evidence type="ECO:0000313" key="1">
    <source>
        <dbReference type="EMBL" id="RXN32262.1"/>
    </source>
</evidence>
<keyword evidence="2" id="KW-1185">Reference proteome</keyword>
<gene>
    <name evidence="1" type="ORF">ROHU_016353</name>
</gene>
<name>A0A498NK18_LABRO</name>
<proteinExistence type="predicted"/>
<comment type="caution">
    <text evidence="1">The sequence shown here is derived from an EMBL/GenBank/DDBJ whole genome shotgun (WGS) entry which is preliminary data.</text>
</comment>
<sequence length="165" mass="19214">MYSCYGKTINEFRLALHAVTTAVCQLYLGLLHLRHAAKRFAEADGFDDNILRYDTEAQRLEYTNNRFRKSTVRFLEGVCLILEALSQCLEVVSALFVAIRHVPQAALFLVVSMVRWSQKMVLYNLKEELDEWESEQKKQGKELQEQIGHLEEYLNTDHFKGKKGR</sequence>
<evidence type="ECO:0008006" key="3">
    <source>
        <dbReference type="Google" id="ProtNLM"/>
    </source>
</evidence>
<dbReference type="EMBL" id="QBIY01011400">
    <property type="protein sequence ID" value="RXN32262.1"/>
    <property type="molecule type" value="Genomic_DNA"/>
</dbReference>
<dbReference type="Proteomes" id="UP000290572">
    <property type="component" value="Unassembled WGS sequence"/>
</dbReference>
<protein>
    <recommendedName>
        <fullName evidence="3">Endoplasmic reticulum transmembrane protein</fullName>
    </recommendedName>
</protein>
<reference evidence="1 2" key="1">
    <citation type="submission" date="2018-03" db="EMBL/GenBank/DDBJ databases">
        <title>Draft genome sequence of Rohu Carp (Labeo rohita).</title>
        <authorList>
            <person name="Das P."/>
            <person name="Kushwaha B."/>
            <person name="Joshi C.G."/>
            <person name="Kumar D."/>
            <person name="Nagpure N.S."/>
            <person name="Sahoo L."/>
            <person name="Das S.P."/>
            <person name="Bit A."/>
            <person name="Patnaik S."/>
            <person name="Meher P.K."/>
            <person name="Jayasankar P."/>
            <person name="Koringa P.G."/>
            <person name="Patel N.V."/>
            <person name="Hinsu A.T."/>
            <person name="Kumar R."/>
            <person name="Pandey M."/>
            <person name="Agarwal S."/>
            <person name="Srivastava S."/>
            <person name="Singh M."/>
            <person name="Iquebal M.A."/>
            <person name="Jaiswal S."/>
            <person name="Angadi U.B."/>
            <person name="Kumar N."/>
            <person name="Raza M."/>
            <person name="Shah T.M."/>
            <person name="Rai A."/>
            <person name="Jena J.K."/>
        </authorList>
    </citation>
    <scope>NUCLEOTIDE SEQUENCE [LARGE SCALE GENOMIC DNA]</scope>
    <source>
        <strain evidence="1">DASCIFA01</strain>
        <tissue evidence="1">Testis</tissue>
    </source>
</reference>
<accession>A0A498NK18</accession>
<organism evidence="1 2">
    <name type="scientific">Labeo rohita</name>
    <name type="common">Indian major carp</name>
    <name type="synonym">Cyprinus rohita</name>
    <dbReference type="NCBI Taxonomy" id="84645"/>
    <lineage>
        <taxon>Eukaryota</taxon>
        <taxon>Metazoa</taxon>
        <taxon>Chordata</taxon>
        <taxon>Craniata</taxon>
        <taxon>Vertebrata</taxon>
        <taxon>Euteleostomi</taxon>
        <taxon>Actinopterygii</taxon>
        <taxon>Neopterygii</taxon>
        <taxon>Teleostei</taxon>
        <taxon>Ostariophysi</taxon>
        <taxon>Cypriniformes</taxon>
        <taxon>Cyprinidae</taxon>
        <taxon>Labeoninae</taxon>
        <taxon>Labeonini</taxon>
        <taxon>Labeo</taxon>
    </lineage>
</organism>
<evidence type="ECO:0000313" key="2">
    <source>
        <dbReference type="Proteomes" id="UP000290572"/>
    </source>
</evidence>
<dbReference type="AlphaFoldDB" id="A0A498NK18"/>